<dbReference type="InterPro" id="IPR051788">
    <property type="entry name" value="MFS_Transporter"/>
</dbReference>
<dbReference type="GO" id="GO:0005886">
    <property type="term" value="C:plasma membrane"/>
    <property type="evidence" value="ECO:0007669"/>
    <property type="project" value="UniProtKB-SubCell"/>
</dbReference>
<dbReference type="AlphaFoldDB" id="A0A0N8GLS0"/>
<comment type="subcellular location">
    <subcellularLocation>
        <location evidence="1">Cell membrane</location>
        <topology evidence="1">Multi-pass membrane protein</topology>
    </subcellularLocation>
</comment>
<feature type="transmembrane region" description="Helical" evidence="7">
    <location>
        <begin position="100"/>
        <end position="124"/>
    </location>
</feature>
<reference evidence="9 10" key="1">
    <citation type="submission" date="2015-07" db="EMBL/GenBank/DDBJ databases">
        <title>Genome sequence of Leptolinea tardivitalis DSM 16556.</title>
        <authorList>
            <person name="Hemp J."/>
            <person name="Ward L.M."/>
            <person name="Pace L.A."/>
            <person name="Fischer W.W."/>
        </authorList>
    </citation>
    <scope>NUCLEOTIDE SEQUENCE [LARGE SCALE GENOMIC DNA]</scope>
    <source>
        <strain evidence="9 10">YMTK-2</strain>
    </source>
</reference>
<evidence type="ECO:0000256" key="3">
    <source>
        <dbReference type="ARBA" id="ARBA00022448"/>
    </source>
</evidence>
<feature type="transmembrane region" description="Helical" evidence="7">
    <location>
        <begin position="372"/>
        <end position="390"/>
    </location>
</feature>
<dbReference type="InterPro" id="IPR020846">
    <property type="entry name" value="MFS_dom"/>
</dbReference>
<comment type="similarity">
    <text evidence="2">Belongs to the major facilitator superfamily.</text>
</comment>
<dbReference type="EMBL" id="LGCK01000006">
    <property type="protein sequence ID" value="KPL73274.1"/>
    <property type="molecule type" value="Genomic_DNA"/>
</dbReference>
<evidence type="ECO:0000313" key="10">
    <source>
        <dbReference type="Proteomes" id="UP000050430"/>
    </source>
</evidence>
<feature type="transmembrane region" description="Helical" evidence="7">
    <location>
        <begin position="12"/>
        <end position="36"/>
    </location>
</feature>
<dbReference type="GO" id="GO:0022857">
    <property type="term" value="F:transmembrane transporter activity"/>
    <property type="evidence" value="ECO:0007669"/>
    <property type="project" value="InterPro"/>
</dbReference>
<feature type="domain" description="Major facilitator superfamily (MFS) profile" evidence="8">
    <location>
        <begin position="13"/>
        <end position="400"/>
    </location>
</feature>
<feature type="transmembrane region" description="Helical" evidence="7">
    <location>
        <begin position="252"/>
        <end position="272"/>
    </location>
</feature>
<accession>A0A0N8GLS0</accession>
<organism evidence="9 10">
    <name type="scientific">Leptolinea tardivitalis</name>
    <dbReference type="NCBI Taxonomy" id="229920"/>
    <lineage>
        <taxon>Bacteria</taxon>
        <taxon>Bacillati</taxon>
        <taxon>Chloroflexota</taxon>
        <taxon>Anaerolineae</taxon>
        <taxon>Anaerolineales</taxon>
        <taxon>Anaerolineaceae</taxon>
        <taxon>Leptolinea</taxon>
    </lineage>
</organism>
<keyword evidence="5 7" id="KW-1133">Transmembrane helix</keyword>
<dbReference type="RefSeq" id="WP_081419887.1">
    <property type="nucleotide sequence ID" value="NZ_BBYA01000009.1"/>
</dbReference>
<gene>
    <name evidence="9" type="ORF">ADM99_03365</name>
</gene>
<dbReference type="Pfam" id="PF07690">
    <property type="entry name" value="MFS_1"/>
    <property type="match status" value="1"/>
</dbReference>
<dbReference type="Proteomes" id="UP000050430">
    <property type="component" value="Unassembled WGS sequence"/>
</dbReference>
<feature type="transmembrane region" description="Helical" evidence="7">
    <location>
        <begin position="338"/>
        <end position="360"/>
    </location>
</feature>
<evidence type="ECO:0000256" key="5">
    <source>
        <dbReference type="ARBA" id="ARBA00022989"/>
    </source>
</evidence>
<evidence type="ECO:0000256" key="2">
    <source>
        <dbReference type="ARBA" id="ARBA00008335"/>
    </source>
</evidence>
<evidence type="ECO:0000259" key="8">
    <source>
        <dbReference type="PROSITE" id="PS50850"/>
    </source>
</evidence>
<comment type="caution">
    <text evidence="9">The sequence shown here is derived from an EMBL/GenBank/DDBJ whole genome shotgun (WGS) entry which is preliminary data.</text>
</comment>
<evidence type="ECO:0000313" key="9">
    <source>
        <dbReference type="EMBL" id="KPL73274.1"/>
    </source>
</evidence>
<feature type="transmembrane region" description="Helical" evidence="7">
    <location>
        <begin position="284"/>
        <end position="301"/>
    </location>
</feature>
<evidence type="ECO:0000256" key="4">
    <source>
        <dbReference type="ARBA" id="ARBA00022692"/>
    </source>
</evidence>
<dbReference type="InterPro" id="IPR036259">
    <property type="entry name" value="MFS_trans_sf"/>
</dbReference>
<keyword evidence="3" id="KW-0813">Transport</keyword>
<dbReference type="Gene3D" id="1.20.1250.20">
    <property type="entry name" value="MFS general substrate transporter like domains"/>
    <property type="match status" value="2"/>
</dbReference>
<dbReference type="InterPro" id="IPR011701">
    <property type="entry name" value="MFS"/>
</dbReference>
<feature type="transmembrane region" description="Helical" evidence="7">
    <location>
        <begin position="218"/>
        <end position="240"/>
    </location>
</feature>
<evidence type="ECO:0000256" key="1">
    <source>
        <dbReference type="ARBA" id="ARBA00004651"/>
    </source>
</evidence>
<keyword evidence="4 7" id="KW-0812">Transmembrane</keyword>
<dbReference type="PATRIC" id="fig|229920.5.peg.2301"/>
<dbReference type="PROSITE" id="PS50850">
    <property type="entry name" value="MFS"/>
    <property type="match status" value="1"/>
</dbReference>
<feature type="transmembrane region" description="Helical" evidence="7">
    <location>
        <begin position="74"/>
        <end position="94"/>
    </location>
</feature>
<dbReference type="PANTHER" id="PTHR23514:SF3">
    <property type="entry name" value="BYPASS OF STOP CODON PROTEIN 6"/>
    <property type="match status" value="1"/>
</dbReference>
<feature type="transmembrane region" description="Helical" evidence="7">
    <location>
        <begin position="307"/>
        <end position="326"/>
    </location>
</feature>
<keyword evidence="10" id="KW-1185">Reference proteome</keyword>
<name>A0A0N8GLS0_9CHLR</name>
<feature type="transmembrane region" description="Helical" evidence="7">
    <location>
        <begin position="136"/>
        <end position="156"/>
    </location>
</feature>
<dbReference type="OrthoDB" id="9795150at2"/>
<dbReference type="PANTHER" id="PTHR23514">
    <property type="entry name" value="BYPASS OF STOP CODON PROTEIN 6"/>
    <property type="match status" value="1"/>
</dbReference>
<feature type="transmembrane region" description="Helical" evidence="7">
    <location>
        <begin position="168"/>
        <end position="187"/>
    </location>
</feature>
<keyword evidence="6 7" id="KW-0472">Membrane</keyword>
<evidence type="ECO:0000256" key="6">
    <source>
        <dbReference type="ARBA" id="ARBA00023136"/>
    </source>
</evidence>
<proteinExistence type="inferred from homology"/>
<protein>
    <submittedName>
        <fullName evidence="9">MFS transporter</fullName>
    </submittedName>
</protein>
<dbReference type="SUPFAM" id="SSF103473">
    <property type="entry name" value="MFS general substrate transporter"/>
    <property type="match status" value="1"/>
</dbReference>
<feature type="transmembrane region" description="Helical" evidence="7">
    <location>
        <begin position="42"/>
        <end position="62"/>
    </location>
</feature>
<evidence type="ECO:0000256" key="7">
    <source>
        <dbReference type="SAM" id="Phobius"/>
    </source>
</evidence>
<sequence>MTEKNVQNSRKGLVILAFIAFIALGLPDGLLGVGWPSVRSEFGIPLDSLGMLLFTSTTGYLTASFLNGKLISRFGVGGVLAGSCALTGATLIGYSLSANWWFMVALGLFAGLGAGAIDAGLNTYVAANFHHGLMQWLHASYGIGITFSPLIMTFAVNSLKSWRIGYDIVGIFQIVLAICFFISLPLWKTEKKAEDSSENRKLTDYKTSYLETFKQPRVWLGFLLFFIYTGAEVSLGAWAYTLLTESRGIEPVVAGMLTGSYWALFTIGRFSAGLYTRRIKLQTLMYISILAAMLGVIMLWWNPVKIISLIGVGLVGLAIAPIFPGLMSGTSQRVQPKFAANAIGMQMSAAGIGSAAIPALIGITAKNYSLEVIPPCLFTLFTILLAVYAYTSVTGRQEQAETQQSPALDNA</sequence>
<dbReference type="STRING" id="229920.ADM99_03365"/>